<feature type="transmembrane region" description="Helical" evidence="1">
    <location>
        <begin position="74"/>
        <end position="92"/>
    </location>
</feature>
<evidence type="ECO:0008006" key="4">
    <source>
        <dbReference type="Google" id="ProtNLM"/>
    </source>
</evidence>
<feature type="transmembrane region" description="Helical" evidence="1">
    <location>
        <begin position="160"/>
        <end position="178"/>
    </location>
</feature>
<dbReference type="PANTHER" id="PTHR37422">
    <property type="entry name" value="TEICHURONIC ACID BIOSYNTHESIS PROTEIN TUAE"/>
    <property type="match status" value="1"/>
</dbReference>
<feature type="transmembrane region" description="Helical" evidence="1">
    <location>
        <begin position="104"/>
        <end position="121"/>
    </location>
</feature>
<evidence type="ECO:0000256" key="1">
    <source>
        <dbReference type="SAM" id="Phobius"/>
    </source>
</evidence>
<keyword evidence="3" id="KW-1185">Reference proteome</keyword>
<keyword evidence="1" id="KW-1133">Transmembrane helix</keyword>
<organism evidence="2 3">
    <name type="scientific">Nocardioides currus</name>
    <dbReference type="NCBI Taxonomy" id="2133958"/>
    <lineage>
        <taxon>Bacteria</taxon>
        <taxon>Bacillati</taxon>
        <taxon>Actinomycetota</taxon>
        <taxon>Actinomycetes</taxon>
        <taxon>Propionibacteriales</taxon>
        <taxon>Nocardioidaceae</taxon>
        <taxon>Nocardioides</taxon>
    </lineage>
</organism>
<dbReference type="InterPro" id="IPR051533">
    <property type="entry name" value="WaaL-like"/>
</dbReference>
<protein>
    <recommendedName>
        <fullName evidence="4">O-antigen ligase domain-containing protein</fullName>
    </recommendedName>
</protein>
<gene>
    <name evidence="2" type="ORF">C7S10_05425</name>
</gene>
<feature type="transmembrane region" description="Helical" evidence="1">
    <location>
        <begin position="220"/>
        <end position="236"/>
    </location>
</feature>
<accession>A0A2R7YYS9</accession>
<reference evidence="2 3" key="1">
    <citation type="submission" date="2018-03" db="EMBL/GenBank/DDBJ databases">
        <authorList>
            <person name="Keele B.F."/>
        </authorList>
    </citation>
    <scope>NUCLEOTIDE SEQUENCE [LARGE SCALE GENOMIC DNA]</scope>
    <source>
        <strain evidence="2 3">IB-3</strain>
    </source>
</reference>
<feature type="transmembrane region" description="Helical" evidence="1">
    <location>
        <begin position="128"/>
        <end position="148"/>
    </location>
</feature>
<dbReference type="EMBL" id="PYXZ01000002">
    <property type="protein sequence ID" value="PUA81522.1"/>
    <property type="molecule type" value="Genomic_DNA"/>
</dbReference>
<dbReference type="AlphaFoldDB" id="A0A2R7YYS9"/>
<keyword evidence="1" id="KW-0812">Transmembrane</keyword>
<feature type="transmembrane region" description="Helical" evidence="1">
    <location>
        <begin position="185"/>
        <end position="214"/>
    </location>
</feature>
<feature type="transmembrane region" description="Helical" evidence="1">
    <location>
        <begin position="43"/>
        <end position="62"/>
    </location>
</feature>
<dbReference type="RefSeq" id="WP_108343414.1">
    <property type="nucleotide sequence ID" value="NZ_PYXZ01000002.1"/>
</dbReference>
<evidence type="ECO:0000313" key="3">
    <source>
        <dbReference type="Proteomes" id="UP000244867"/>
    </source>
</evidence>
<feature type="transmembrane region" description="Helical" evidence="1">
    <location>
        <begin position="306"/>
        <end position="323"/>
    </location>
</feature>
<proteinExistence type="predicted"/>
<sequence>MKKIDSPWDLPDKRIERAAVADREIRITDFLLFALIPLRSTEAAGLPLNELATGLLVVLALARPQRARGGLPPPAAAACIALVALLSFSGLANHVDWTRRVGHVAIYAGLIWAGASGRFSLRSAGLGLGTGLIAVIGYGIATIGASAYDGRLTGFLADPNAGAYFIVTLGTLAVGFAGRDRLQTILVAVPIIAGQVMSFSRTGLLAMTYAIVWAAAGRRLGLWGGIALVVGLVWLVDNIPENLVESIPAFSNRSGSDELRDRIIAAERRSLADIPWYGHGPGTASVSLQDRSFFFHNSFLAVRQEGGWIALGLVLFLLAYSFLRLGRWSRLGDLPSIAAQAALISVPVMAVTLGEVLLDTPAAIAIAFALGRAHEMRLANPEWKAPAPGLGRLRA</sequence>
<comment type="caution">
    <text evidence="2">The sequence shown here is derived from an EMBL/GenBank/DDBJ whole genome shotgun (WGS) entry which is preliminary data.</text>
</comment>
<keyword evidence="1" id="KW-0472">Membrane</keyword>
<feature type="transmembrane region" description="Helical" evidence="1">
    <location>
        <begin position="343"/>
        <end position="370"/>
    </location>
</feature>
<dbReference type="PANTHER" id="PTHR37422:SF23">
    <property type="entry name" value="TEICHURONIC ACID BIOSYNTHESIS PROTEIN TUAE"/>
    <property type="match status" value="1"/>
</dbReference>
<evidence type="ECO:0000313" key="2">
    <source>
        <dbReference type="EMBL" id="PUA81522.1"/>
    </source>
</evidence>
<dbReference type="Proteomes" id="UP000244867">
    <property type="component" value="Unassembled WGS sequence"/>
</dbReference>
<dbReference type="OrthoDB" id="3767297at2"/>
<name>A0A2R7YYS9_9ACTN</name>